<gene>
    <name evidence="2" type="ORF">HYPSUDRAFT_201199</name>
</gene>
<dbReference type="PANTHER" id="PTHR42678">
    <property type="entry name" value="AMIDASE"/>
    <property type="match status" value="1"/>
</dbReference>
<dbReference type="AlphaFoldDB" id="A0A0D2P571"/>
<keyword evidence="3" id="KW-1185">Reference proteome</keyword>
<name>A0A0D2P571_HYPSF</name>
<dbReference type="Gene3D" id="3.90.1300.10">
    <property type="entry name" value="Amidase signature (AS) domain"/>
    <property type="match status" value="1"/>
</dbReference>
<dbReference type="PANTHER" id="PTHR42678:SF34">
    <property type="entry name" value="OS04G0183300 PROTEIN"/>
    <property type="match status" value="1"/>
</dbReference>
<organism evidence="2 3">
    <name type="scientific">Hypholoma sublateritium (strain FD-334 SS-4)</name>
    <dbReference type="NCBI Taxonomy" id="945553"/>
    <lineage>
        <taxon>Eukaryota</taxon>
        <taxon>Fungi</taxon>
        <taxon>Dikarya</taxon>
        <taxon>Basidiomycota</taxon>
        <taxon>Agaricomycotina</taxon>
        <taxon>Agaricomycetes</taxon>
        <taxon>Agaricomycetidae</taxon>
        <taxon>Agaricales</taxon>
        <taxon>Agaricineae</taxon>
        <taxon>Strophariaceae</taxon>
        <taxon>Hypholoma</taxon>
    </lineage>
</organism>
<accession>A0A0D2P571</accession>
<dbReference type="STRING" id="945553.A0A0D2P571"/>
<protein>
    <recommendedName>
        <fullName evidence="1">Amidase domain-containing protein</fullName>
    </recommendedName>
</protein>
<evidence type="ECO:0000313" key="2">
    <source>
        <dbReference type="EMBL" id="KJA23781.1"/>
    </source>
</evidence>
<evidence type="ECO:0000313" key="3">
    <source>
        <dbReference type="Proteomes" id="UP000054270"/>
    </source>
</evidence>
<dbReference type="OrthoDB" id="566138at2759"/>
<reference evidence="3" key="1">
    <citation type="submission" date="2014-04" db="EMBL/GenBank/DDBJ databases">
        <title>Evolutionary Origins and Diversification of the Mycorrhizal Mutualists.</title>
        <authorList>
            <consortium name="DOE Joint Genome Institute"/>
            <consortium name="Mycorrhizal Genomics Consortium"/>
            <person name="Kohler A."/>
            <person name="Kuo A."/>
            <person name="Nagy L.G."/>
            <person name="Floudas D."/>
            <person name="Copeland A."/>
            <person name="Barry K.W."/>
            <person name="Cichocki N."/>
            <person name="Veneault-Fourrey C."/>
            <person name="LaButti K."/>
            <person name="Lindquist E.A."/>
            <person name="Lipzen A."/>
            <person name="Lundell T."/>
            <person name="Morin E."/>
            <person name="Murat C."/>
            <person name="Riley R."/>
            <person name="Ohm R."/>
            <person name="Sun H."/>
            <person name="Tunlid A."/>
            <person name="Henrissat B."/>
            <person name="Grigoriev I.V."/>
            <person name="Hibbett D.S."/>
            <person name="Martin F."/>
        </authorList>
    </citation>
    <scope>NUCLEOTIDE SEQUENCE [LARGE SCALE GENOMIC DNA]</scope>
    <source>
        <strain evidence="3">FD-334 SS-4</strain>
    </source>
</reference>
<dbReference type="EMBL" id="KN817541">
    <property type="protein sequence ID" value="KJA23781.1"/>
    <property type="molecule type" value="Genomic_DNA"/>
</dbReference>
<dbReference type="InterPro" id="IPR023631">
    <property type="entry name" value="Amidase_dom"/>
</dbReference>
<feature type="domain" description="Amidase" evidence="1">
    <location>
        <begin position="40"/>
        <end position="525"/>
    </location>
</feature>
<dbReference type="InterPro" id="IPR036928">
    <property type="entry name" value="AS_sf"/>
</dbReference>
<proteinExistence type="predicted"/>
<evidence type="ECO:0000259" key="1">
    <source>
        <dbReference type="Pfam" id="PF01425"/>
    </source>
</evidence>
<sequence>MPGVSTSAPERADVTFPDLYEATVMELQAGLDAGHFTSVDLVKAYFARIDEVNIKGPGLRAVLELNPSALSQAAELDKERARSGKRTKMHGIPILLKDNIATDASDGMNTTAGSHSLFGSIPPEDAGVVKRLRAAGAVFLGAPTVFNIVRAPLTENAGKANLSEWSYFRGQRGELPSGWSGRGGQTTNAYYQNGDPCGSSAGSGVAASIGLAAVTLGTETDGSIICPSSLNNVVGIKPTVGLTSRAGVIPISSVQDTVGPMTRSVEDAAIVLSIIAGKDANDDATLTQPPEVPDFTRALRRDALKGKRLGVPRRVYMDESITKSDPSVRVAFEAALDVLRDLGAEVVDPADLPSADEIHESDKEITVLEVDCKVDVNAYLAKLKESPTGVRTLADVIKFNDEHPLLEKPEGYEGQGRMIRAEATSGRDAKYLEAVAFDYDIGRTRGIDAALKNHKLDALVLPSVGSSYTPAAIAGYPVISVPLSFYPENMEIKRKDGSLTRPVERAPGMPFGISFFGTAYTESDLVGFAFAYEQATRARLGRRAYADAIPKTQLRDIVGKD</sequence>
<dbReference type="Pfam" id="PF01425">
    <property type="entry name" value="Amidase"/>
    <property type="match status" value="1"/>
</dbReference>
<dbReference type="Proteomes" id="UP000054270">
    <property type="component" value="Unassembled WGS sequence"/>
</dbReference>
<dbReference type="SUPFAM" id="SSF75304">
    <property type="entry name" value="Amidase signature (AS) enzymes"/>
    <property type="match status" value="1"/>
</dbReference>
<dbReference type="OMA" id="DPCEAST"/>